<dbReference type="Proteomes" id="UP001054945">
    <property type="component" value="Unassembled WGS sequence"/>
</dbReference>
<keyword evidence="2" id="KW-1185">Reference proteome</keyword>
<evidence type="ECO:0000313" key="1">
    <source>
        <dbReference type="EMBL" id="GIX82711.1"/>
    </source>
</evidence>
<evidence type="ECO:0000313" key="2">
    <source>
        <dbReference type="Proteomes" id="UP001054945"/>
    </source>
</evidence>
<gene>
    <name evidence="1" type="ORF">CEXT_176561</name>
</gene>
<name>A0AAV4NDG8_CAEEX</name>
<protein>
    <submittedName>
        <fullName evidence="1">Uncharacterized protein</fullName>
    </submittedName>
</protein>
<dbReference type="AlphaFoldDB" id="A0AAV4NDG8"/>
<dbReference type="EMBL" id="BPLR01020804">
    <property type="protein sequence ID" value="GIX82711.1"/>
    <property type="molecule type" value="Genomic_DNA"/>
</dbReference>
<accession>A0AAV4NDG8</accession>
<sequence length="71" mass="8014">MESVTIDCDSSECCWRNRDSIDKSLPMSCKKQCNCGVKGSRSKYCSGCPLLQIRDVFQLILMIELMVQSDS</sequence>
<organism evidence="1 2">
    <name type="scientific">Caerostris extrusa</name>
    <name type="common">Bark spider</name>
    <name type="synonym">Caerostris bankana</name>
    <dbReference type="NCBI Taxonomy" id="172846"/>
    <lineage>
        <taxon>Eukaryota</taxon>
        <taxon>Metazoa</taxon>
        <taxon>Ecdysozoa</taxon>
        <taxon>Arthropoda</taxon>
        <taxon>Chelicerata</taxon>
        <taxon>Arachnida</taxon>
        <taxon>Araneae</taxon>
        <taxon>Araneomorphae</taxon>
        <taxon>Entelegynae</taxon>
        <taxon>Araneoidea</taxon>
        <taxon>Araneidae</taxon>
        <taxon>Caerostris</taxon>
    </lineage>
</organism>
<reference evidence="1 2" key="1">
    <citation type="submission" date="2021-06" db="EMBL/GenBank/DDBJ databases">
        <title>Caerostris extrusa draft genome.</title>
        <authorList>
            <person name="Kono N."/>
            <person name="Arakawa K."/>
        </authorList>
    </citation>
    <scope>NUCLEOTIDE SEQUENCE [LARGE SCALE GENOMIC DNA]</scope>
</reference>
<comment type="caution">
    <text evidence="1">The sequence shown here is derived from an EMBL/GenBank/DDBJ whole genome shotgun (WGS) entry which is preliminary data.</text>
</comment>
<proteinExistence type="predicted"/>